<keyword evidence="3" id="KW-0444">Lipid biosynthesis</keyword>
<feature type="domain" description="PLD phosphodiesterase" evidence="14">
    <location>
        <begin position="397"/>
        <end position="424"/>
    </location>
</feature>
<dbReference type="InterPro" id="IPR027379">
    <property type="entry name" value="CLS_N"/>
</dbReference>
<dbReference type="GO" id="GO:0005886">
    <property type="term" value="C:plasma membrane"/>
    <property type="evidence" value="ECO:0007669"/>
    <property type="project" value="UniProtKB-SubCell"/>
</dbReference>
<feature type="transmembrane region" description="Helical" evidence="13">
    <location>
        <begin position="7"/>
        <end position="28"/>
    </location>
</feature>
<dbReference type="GO" id="GO:0008808">
    <property type="term" value="F:cardiolipin synthase activity"/>
    <property type="evidence" value="ECO:0007669"/>
    <property type="project" value="UniProtKB-UniRule"/>
</dbReference>
<dbReference type="Pfam" id="PF13396">
    <property type="entry name" value="PLDc_N"/>
    <property type="match status" value="1"/>
</dbReference>
<accession>A0A318A107</accession>
<keyword evidence="7 13" id="KW-1133">Transmembrane helix</keyword>
<gene>
    <name evidence="15" type="primary">cls</name>
    <name evidence="15" type="ORF">CTB96_03260</name>
</gene>
<keyword evidence="10" id="KW-0594">Phospholipid biosynthesis</keyword>
<reference evidence="15 16" key="1">
    <citation type="submission" date="2018-05" db="EMBL/GenBank/DDBJ databases">
        <title>Genetic diversity of glacier-inhabiting Cryobacterium bacteria in China and description of Cryobacterium mengkeensis sp. nov. and Arthrobacter glacialis sp. nov.</title>
        <authorList>
            <person name="Liu Q."/>
            <person name="Xin Y.-H."/>
        </authorList>
    </citation>
    <scope>NUCLEOTIDE SEQUENCE [LARGE SCALE GENOMIC DNA]</scope>
    <source>
        <strain evidence="15 16">SK-1</strain>
    </source>
</reference>
<keyword evidence="11" id="KW-1208">Phospholipid metabolism</keyword>
<dbReference type="Gene3D" id="3.30.870.10">
    <property type="entry name" value="Endonuclease Chain A"/>
    <property type="match status" value="2"/>
</dbReference>
<evidence type="ECO:0000256" key="8">
    <source>
        <dbReference type="ARBA" id="ARBA00023098"/>
    </source>
</evidence>
<dbReference type="EC" id="2.7.8.-" evidence="12"/>
<dbReference type="SUPFAM" id="SSF56024">
    <property type="entry name" value="Phospholipase D/nuclease"/>
    <property type="match status" value="2"/>
</dbReference>
<evidence type="ECO:0000256" key="11">
    <source>
        <dbReference type="ARBA" id="ARBA00023264"/>
    </source>
</evidence>
<dbReference type="SMART" id="SM00155">
    <property type="entry name" value="PLDc"/>
    <property type="match status" value="2"/>
</dbReference>
<sequence length="484" mass="54387">MFDVEIGAVLLIVLHAAIVFVAAVYISGNRRPSAAIAWILAIIFVPYLGALAFLLVGFGRLPRRRREKQREVNELILARTEGLEQLSHRDEWPDWLVSAVRLNRNLGALPMVGGNRAGLLPDYDGSIACMAEAIDTATDYVHVQFYILVLDTVTQPFFDALARARARGVRVNVLSDHLAGLRLPNRRETLAAFDAMGAEWRGMLPLRPFRGQWRRPDLRNHRKLLVVDGRLGFTGSQNLIDSSYLKPANIKRGLRWHELMVKLEGPVVRELNAVFITDWYSETDVLLPFDASPVVLDPSPDLLDAQVLPSGPSFENDNNLKLYALLIHKAEHRVSITSPYFVPEESTMLAIVTAASRGVEVELFVSAIGDQALVYHAQRSYYEELLRAGVSIYLFREPTVLHSKHFTVDDDVAVVGSSNMDIRSFSLNMEVSVLVHGREFVDRMREVEDDYRVNSDKLELADWLNRPLPAKVGDNLARLTSSLQ</sequence>
<keyword evidence="16" id="KW-1185">Reference proteome</keyword>
<dbReference type="CDD" id="cd09158">
    <property type="entry name" value="PLDc_EcCLS_like_2"/>
    <property type="match status" value="1"/>
</dbReference>
<keyword evidence="4" id="KW-0808">Transferase</keyword>
<keyword evidence="9 13" id="KW-0472">Membrane</keyword>
<keyword evidence="5 13" id="KW-0812">Transmembrane</keyword>
<evidence type="ECO:0000256" key="10">
    <source>
        <dbReference type="ARBA" id="ARBA00023209"/>
    </source>
</evidence>
<dbReference type="Proteomes" id="UP000246722">
    <property type="component" value="Unassembled WGS sequence"/>
</dbReference>
<keyword evidence="8" id="KW-0443">Lipid metabolism</keyword>
<evidence type="ECO:0000256" key="12">
    <source>
        <dbReference type="NCBIfam" id="TIGR04265"/>
    </source>
</evidence>
<evidence type="ECO:0000256" key="5">
    <source>
        <dbReference type="ARBA" id="ARBA00022692"/>
    </source>
</evidence>
<dbReference type="Pfam" id="PF13091">
    <property type="entry name" value="PLDc_2"/>
    <property type="match status" value="2"/>
</dbReference>
<keyword evidence="2" id="KW-1003">Cell membrane</keyword>
<evidence type="ECO:0000313" key="15">
    <source>
        <dbReference type="EMBL" id="PXA71946.1"/>
    </source>
</evidence>
<dbReference type="PROSITE" id="PS50035">
    <property type="entry name" value="PLD"/>
    <property type="match status" value="2"/>
</dbReference>
<dbReference type="GO" id="GO:0032049">
    <property type="term" value="P:cardiolipin biosynthetic process"/>
    <property type="evidence" value="ECO:0007669"/>
    <property type="project" value="UniProtKB-UniRule"/>
</dbReference>
<dbReference type="InterPro" id="IPR025202">
    <property type="entry name" value="PLD-like_dom"/>
</dbReference>
<evidence type="ECO:0000256" key="9">
    <source>
        <dbReference type="ARBA" id="ARBA00023136"/>
    </source>
</evidence>
<dbReference type="OrthoDB" id="9762009at2"/>
<evidence type="ECO:0000256" key="4">
    <source>
        <dbReference type="ARBA" id="ARBA00022679"/>
    </source>
</evidence>
<dbReference type="EMBL" id="QHLY01000005">
    <property type="protein sequence ID" value="PXA71946.1"/>
    <property type="molecule type" value="Genomic_DNA"/>
</dbReference>
<evidence type="ECO:0000313" key="16">
    <source>
        <dbReference type="Proteomes" id="UP000246722"/>
    </source>
</evidence>
<dbReference type="InterPro" id="IPR022924">
    <property type="entry name" value="Cardiolipin_synthase"/>
</dbReference>
<comment type="subcellular location">
    <subcellularLocation>
        <location evidence="1">Cell membrane</location>
        <topology evidence="1">Multi-pass membrane protein</topology>
    </subcellularLocation>
</comment>
<feature type="transmembrane region" description="Helical" evidence="13">
    <location>
        <begin position="34"/>
        <end position="58"/>
    </location>
</feature>
<keyword evidence="6" id="KW-0677">Repeat</keyword>
<evidence type="ECO:0000256" key="1">
    <source>
        <dbReference type="ARBA" id="ARBA00004651"/>
    </source>
</evidence>
<dbReference type="InterPro" id="IPR001736">
    <property type="entry name" value="PLipase_D/transphosphatidylase"/>
</dbReference>
<feature type="domain" description="PLD phosphodiesterase" evidence="14">
    <location>
        <begin position="216"/>
        <end position="243"/>
    </location>
</feature>
<dbReference type="PANTHER" id="PTHR21248">
    <property type="entry name" value="CARDIOLIPIN SYNTHASE"/>
    <property type="match status" value="1"/>
</dbReference>
<dbReference type="AlphaFoldDB" id="A0A318A107"/>
<dbReference type="NCBIfam" id="TIGR04265">
    <property type="entry name" value="bac_cardiolipin"/>
    <property type="match status" value="1"/>
</dbReference>
<organism evidence="15 16">
    <name type="scientific">Cryobacterium arcticum</name>
    <dbReference type="NCBI Taxonomy" id="670052"/>
    <lineage>
        <taxon>Bacteria</taxon>
        <taxon>Bacillati</taxon>
        <taxon>Actinomycetota</taxon>
        <taxon>Actinomycetes</taxon>
        <taxon>Micrococcales</taxon>
        <taxon>Microbacteriaceae</taxon>
        <taxon>Cryobacterium</taxon>
    </lineage>
</organism>
<proteinExistence type="predicted"/>
<evidence type="ECO:0000256" key="3">
    <source>
        <dbReference type="ARBA" id="ARBA00022516"/>
    </source>
</evidence>
<evidence type="ECO:0000259" key="14">
    <source>
        <dbReference type="PROSITE" id="PS50035"/>
    </source>
</evidence>
<evidence type="ECO:0000256" key="6">
    <source>
        <dbReference type="ARBA" id="ARBA00022737"/>
    </source>
</evidence>
<evidence type="ECO:0000256" key="7">
    <source>
        <dbReference type="ARBA" id="ARBA00022989"/>
    </source>
</evidence>
<name>A0A318A107_9MICO</name>
<evidence type="ECO:0000256" key="13">
    <source>
        <dbReference type="SAM" id="Phobius"/>
    </source>
</evidence>
<protein>
    <recommendedName>
        <fullName evidence="12">Cardiolipin synthase</fullName>
        <ecNumber evidence="12">2.7.8.-</ecNumber>
    </recommendedName>
</protein>
<comment type="caution">
    <text evidence="15">The sequence shown here is derived from an EMBL/GenBank/DDBJ whole genome shotgun (WGS) entry which is preliminary data.</text>
</comment>
<dbReference type="RefSeq" id="WP_110125469.1">
    <property type="nucleotide sequence ID" value="NZ_QHLY01000005.1"/>
</dbReference>
<evidence type="ECO:0000256" key="2">
    <source>
        <dbReference type="ARBA" id="ARBA00022475"/>
    </source>
</evidence>
<dbReference type="PANTHER" id="PTHR21248:SF22">
    <property type="entry name" value="PHOSPHOLIPASE D"/>
    <property type="match status" value="1"/>
</dbReference>